<dbReference type="EMBL" id="PDNC01000101">
    <property type="protein sequence ID" value="PGG99471.1"/>
    <property type="molecule type" value="Genomic_DNA"/>
</dbReference>
<dbReference type="AlphaFoldDB" id="A0A2B7WSM1"/>
<comment type="caution">
    <text evidence="2">The sequence shown here is derived from an EMBL/GenBank/DDBJ whole genome shotgun (WGS) entry which is preliminary data.</text>
</comment>
<evidence type="ECO:0000313" key="3">
    <source>
        <dbReference type="Proteomes" id="UP000224080"/>
    </source>
</evidence>
<protein>
    <submittedName>
        <fullName evidence="2">Uncharacterized protein</fullName>
    </submittedName>
</protein>
<evidence type="ECO:0000256" key="1">
    <source>
        <dbReference type="SAM" id="MobiDB-lite"/>
    </source>
</evidence>
<name>A0A2B7WSM1_9EURO</name>
<dbReference type="Proteomes" id="UP000224080">
    <property type="component" value="Unassembled WGS sequence"/>
</dbReference>
<gene>
    <name evidence="2" type="ORF">GX51_06291</name>
</gene>
<organism evidence="2 3">
    <name type="scientific">Blastomyces parvus</name>
    <dbReference type="NCBI Taxonomy" id="2060905"/>
    <lineage>
        <taxon>Eukaryota</taxon>
        <taxon>Fungi</taxon>
        <taxon>Dikarya</taxon>
        <taxon>Ascomycota</taxon>
        <taxon>Pezizomycotina</taxon>
        <taxon>Eurotiomycetes</taxon>
        <taxon>Eurotiomycetidae</taxon>
        <taxon>Onygenales</taxon>
        <taxon>Ajellomycetaceae</taxon>
        <taxon>Blastomyces</taxon>
    </lineage>
</organism>
<accession>A0A2B7WSM1</accession>
<reference evidence="2 3" key="1">
    <citation type="submission" date="2017-10" db="EMBL/GenBank/DDBJ databases">
        <title>Comparative genomics in systemic dimorphic fungi from Ajellomycetaceae.</title>
        <authorList>
            <person name="Munoz J.F."/>
            <person name="Mcewen J.G."/>
            <person name="Clay O.K."/>
            <person name="Cuomo C.A."/>
        </authorList>
    </citation>
    <scope>NUCLEOTIDE SEQUENCE [LARGE SCALE GENOMIC DNA]</scope>
    <source>
        <strain evidence="2 3">UAMH130</strain>
    </source>
</reference>
<sequence>MAYYYCSVFEIMPSGTSPNRSHDWAAQPSLAQVLKFPTAVSDLQPVDNLTLGPDPEPFLNSANSGEFPAMDGCTELSFAKRSVARTAQGSERQTLLPCAEGRS</sequence>
<proteinExistence type="predicted"/>
<evidence type="ECO:0000313" key="2">
    <source>
        <dbReference type="EMBL" id="PGG99471.1"/>
    </source>
</evidence>
<feature type="region of interest" description="Disordered" evidence="1">
    <location>
        <begin position="84"/>
        <end position="103"/>
    </location>
</feature>
<keyword evidence="3" id="KW-1185">Reference proteome</keyword>